<reference evidence="1" key="1">
    <citation type="journal article" date="2021" name="Proc. Natl. Acad. Sci. U.S.A.">
        <title>A Catalog of Tens of Thousands of Viruses from Human Metagenomes Reveals Hidden Associations with Chronic Diseases.</title>
        <authorList>
            <person name="Tisza M.J."/>
            <person name="Buck C.B."/>
        </authorList>
    </citation>
    <scope>NUCLEOTIDE SEQUENCE</scope>
    <source>
        <strain evidence="1">CtagO6</strain>
    </source>
</reference>
<proteinExistence type="predicted"/>
<name>A0A8S5NNN5_9CAUD</name>
<sequence>MIALSKELTPDELAALSRYIDTLIARRESCYNRTKVCEE</sequence>
<protein>
    <submittedName>
        <fullName evidence="1">Cytochrome C6</fullName>
    </submittedName>
</protein>
<dbReference type="EMBL" id="BK015215">
    <property type="protein sequence ID" value="DAD96313.1"/>
    <property type="molecule type" value="Genomic_DNA"/>
</dbReference>
<organism evidence="1">
    <name type="scientific">Myoviridae sp. ctagO6</name>
    <dbReference type="NCBI Taxonomy" id="2826667"/>
    <lineage>
        <taxon>Viruses</taxon>
        <taxon>Duplodnaviria</taxon>
        <taxon>Heunggongvirae</taxon>
        <taxon>Uroviricota</taxon>
        <taxon>Caudoviricetes</taxon>
    </lineage>
</organism>
<evidence type="ECO:0000313" key="1">
    <source>
        <dbReference type="EMBL" id="DAD96313.1"/>
    </source>
</evidence>
<accession>A0A8S5NNN5</accession>